<feature type="compositionally biased region" description="Basic and acidic residues" evidence="6">
    <location>
        <begin position="339"/>
        <end position="356"/>
    </location>
</feature>
<feature type="transmembrane region" description="Helical" evidence="7">
    <location>
        <begin position="150"/>
        <end position="175"/>
    </location>
</feature>
<keyword evidence="10" id="KW-1185">Reference proteome</keyword>
<evidence type="ECO:0000313" key="9">
    <source>
        <dbReference type="EMBL" id="OCK76821.1"/>
    </source>
</evidence>
<keyword evidence="2 7" id="KW-0812">Transmembrane</keyword>
<proteinExistence type="inferred from homology"/>
<feature type="transmembrane region" description="Helical" evidence="7">
    <location>
        <begin position="195"/>
        <end position="216"/>
    </location>
</feature>
<dbReference type="Pfam" id="PF20684">
    <property type="entry name" value="Fung_rhodopsin"/>
    <property type="match status" value="1"/>
</dbReference>
<gene>
    <name evidence="9" type="ORF">K432DRAFT_396111</name>
</gene>
<dbReference type="AlphaFoldDB" id="A0A8E2E3P8"/>
<protein>
    <recommendedName>
        <fullName evidence="8">Rhodopsin domain-containing protein</fullName>
    </recommendedName>
</protein>
<reference evidence="9 10" key="1">
    <citation type="journal article" date="2016" name="Nat. Commun.">
        <title>Ectomycorrhizal ecology is imprinted in the genome of the dominant symbiotic fungus Cenococcum geophilum.</title>
        <authorList>
            <consortium name="DOE Joint Genome Institute"/>
            <person name="Peter M."/>
            <person name="Kohler A."/>
            <person name="Ohm R.A."/>
            <person name="Kuo A."/>
            <person name="Krutzmann J."/>
            <person name="Morin E."/>
            <person name="Arend M."/>
            <person name="Barry K.W."/>
            <person name="Binder M."/>
            <person name="Choi C."/>
            <person name="Clum A."/>
            <person name="Copeland A."/>
            <person name="Grisel N."/>
            <person name="Haridas S."/>
            <person name="Kipfer T."/>
            <person name="LaButti K."/>
            <person name="Lindquist E."/>
            <person name="Lipzen A."/>
            <person name="Maire R."/>
            <person name="Meier B."/>
            <person name="Mihaltcheva S."/>
            <person name="Molinier V."/>
            <person name="Murat C."/>
            <person name="Poggeler S."/>
            <person name="Quandt C.A."/>
            <person name="Sperisen C."/>
            <person name="Tritt A."/>
            <person name="Tisserant E."/>
            <person name="Crous P.W."/>
            <person name="Henrissat B."/>
            <person name="Nehls U."/>
            <person name="Egli S."/>
            <person name="Spatafora J.W."/>
            <person name="Grigoriev I.V."/>
            <person name="Martin F.M."/>
        </authorList>
    </citation>
    <scope>NUCLEOTIDE SEQUENCE [LARGE SCALE GENOMIC DNA]</scope>
    <source>
        <strain evidence="9 10">CBS 459.81</strain>
    </source>
</reference>
<feature type="region of interest" description="Disordered" evidence="6">
    <location>
        <begin position="310"/>
        <end position="356"/>
    </location>
</feature>
<feature type="transmembrane region" description="Helical" evidence="7">
    <location>
        <begin position="34"/>
        <end position="54"/>
    </location>
</feature>
<evidence type="ECO:0000256" key="1">
    <source>
        <dbReference type="ARBA" id="ARBA00004141"/>
    </source>
</evidence>
<comment type="similarity">
    <text evidence="5">Belongs to the SAT4 family.</text>
</comment>
<evidence type="ECO:0000256" key="3">
    <source>
        <dbReference type="ARBA" id="ARBA00022989"/>
    </source>
</evidence>
<feature type="transmembrane region" description="Helical" evidence="7">
    <location>
        <begin position="118"/>
        <end position="138"/>
    </location>
</feature>
<evidence type="ECO:0000259" key="8">
    <source>
        <dbReference type="Pfam" id="PF20684"/>
    </source>
</evidence>
<dbReference type="PANTHER" id="PTHR33048">
    <property type="entry name" value="PTH11-LIKE INTEGRAL MEMBRANE PROTEIN (AFU_ORTHOLOGUE AFUA_5G11245)"/>
    <property type="match status" value="1"/>
</dbReference>
<dbReference type="InterPro" id="IPR049326">
    <property type="entry name" value="Rhodopsin_dom_fungi"/>
</dbReference>
<dbReference type="GO" id="GO:0016020">
    <property type="term" value="C:membrane"/>
    <property type="evidence" value="ECO:0007669"/>
    <property type="project" value="UniProtKB-SubCell"/>
</dbReference>
<feature type="transmembrane region" description="Helical" evidence="7">
    <location>
        <begin position="267"/>
        <end position="285"/>
    </location>
</feature>
<accession>A0A8E2E3P8</accession>
<dbReference type="PANTHER" id="PTHR33048:SF47">
    <property type="entry name" value="INTEGRAL MEMBRANE PROTEIN-RELATED"/>
    <property type="match status" value="1"/>
</dbReference>
<comment type="subcellular location">
    <subcellularLocation>
        <location evidence="1">Membrane</location>
        <topology evidence="1">Multi-pass membrane protein</topology>
    </subcellularLocation>
</comment>
<keyword evidence="4 7" id="KW-0472">Membrane</keyword>
<dbReference type="EMBL" id="KV745176">
    <property type="protein sequence ID" value="OCK76821.1"/>
    <property type="molecule type" value="Genomic_DNA"/>
</dbReference>
<name>A0A8E2E3P8_9PEZI</name>
<feature type="domain" description="Rhodopsin" evidence="8">
    <location>
        <begin position="52"/>
        <end position="290"/>
    </location>
</feature>
<evidence type="ECO:0000313" key="10">
    <source>
        <dbReference type="Proteomes" id="UP000250266"/>
    </source>
</evidence>
<evidence type="ECO:0000256" key="4">
    <source>
        <dbReference type="ARBA" id="ARBA00023136"/>
    </source>
</evidence>
<feature type="transmembrane region" description="Helical" evidence="7">
    <location>
        <begin position="70"/>
        <end position="93"/>
    </location>
</feature>
<dbReference type="Proteomes" id="UP000250266">
    <property type="component" value="Unassembled WGS sequence"/>
</dbReference>
<evidence type="ECO:0000256" key="7">
    <source>
        <dbReference type="SAM" id="Phobius"/>
    </source>
</evidence>
<organism evidence="9 10">
    <name type="scientific">Lepidopterella palustris CBS 459.81</name>
    <dbReference type="NCBI Taxonomy" id="1314670"/>
    <lineage>
        <taxon>Eukaryota</taxon>
        <taxon>Fungi</taxon>
        <taxon>Dikarya</taxon>
        <taxon>Ascomycota</taxon>
        <taxon>Pezizomycotina</taxon>
        <taxon>Dothideomycetes</taxon>
        <taxon>Pleosporomycetidae</taxon>
        <taxon>Mytilinidiales</taxon>
        <taxon>Argynnaceae</taxon>
        <taxon>Lepidopterella</taxon>
    </lineage>
</organism>
<evidence type="ECO:0000256" key="6">
    <source>
        <dbReference type="SAM" id="MobiDB-lite"/>
    </source>
</evidence>
<evidence type="ECO:0000256" key="2">
    <source>
        <dbReference type="ARBA" id="ARBA00022692"/>
    </source>
</evidence>
<dbReference type="InterPro" id="IPR052337">
    <property type="entry name" value="SAT4-like"/>
</dbReference>
<feature type="compositionally biased region" description="Low complexity" evidence="6">
    <location>
        <begin position="310"/>
        <end position="324"/>
    </location>
</feature>
<feature type="transmembrane region" description="Helical" evidence="7">
    <location>
        <begin position="228"/>
        <end position="247"/>
    </location>
</feature>
<evidence type="ECO:0000256" key="5">
    <source>
        <dbReference type="ARBA" id="ARBA00038359"/>
    </source>
</evidence>
<dbReference type="OrthoDB" id="444631at2759"/>
<keyword evidence="3 7" id="KW-1133">Transmembrane helix</keyword>
<sequence length="356" mass="39620">MPSTFLLARENAVIAPPPPGVTPNYDHPASNGSMYMGSTLTTLILAFLCLILRLSTKITMKSRKLGWDDLLVVLAFLFSTAREICFIVDIYHFGIAHHVWDLRFQPKELWLLHRIGDIMYPPGILCAKVSVLLLYLNIFGHYRTFRISCYVVIAFNVAYLTATTLVNIFWCTPVLSTFGIGYPTNCIDGYKTDLVIGALNLLTDTIVLILPMPVLWTLQLSVAKKIGVAACFSIGAITVAATIVREIEIATKLTDADQTWAVMYEVTWLSVELNTAIIVSCLLISQHFFRHLLVNTVIGQSIQSLLRSGKSSLKSSRKSSPAASRFKEQSANQASKTSFKREPKFDGESYVELRGE</sequence>